<dbReference type="InterPro" id="IPR047088">
    <property type="entry name" value="ORC5_C"/>
</dbReference>
<dbReference type="InterPro" id="IPR027417">
    <property type="entry name" value="P-loop_NTPase"/>
</dbReference>
<dbReference type="InterPro" id="IPR020796">
    <property type="entry name" value="ORC5"/>
</dbReference>
<evidence type="ECO:0000256" key="7">
    <source>
        <dbReference type="SAM" id="Coils"/>
    </source>
</evidence>
<evidence type="ECO:0000313" key="12">
    <source>
        <dbReference type="EMBL" id="KAK3671113.1"/>
    </source>
</evidence>
<dbReference type="GO" id="GO:0003688">
    <property type="term" value="F:DNA replication origin binding"/>
    <property type="evidence" value="ECO:0007669"/>
    <property type="project" value="TreeGrafter"/>
</dbReference>
<evidence type="ECO:0000259" key="11">
    <source>
        <dbReference type="Pfam" id="PF21639"/>
    </source>
</evidence>
<keyword evidence="6" id="KW-0539">Nucleus</keyword>
<evidence type="ECO:0000256" key="5">
    <source>
        <dbReference type="ARBA" id="ARBA00022840"/>
    </source>
</evidence>
<evidence type="ECO:0000259" key="9">
    <source>
        <dbReference type="Pfam" id="PF13191"/>
    </source>
</evidence>
<keyword evidence="13" id="KW-1185">Reference proteome</keyword>
<feature type="region of interest" description="Disordered" evidence="8">
    <location>
        <begin position="64"/>
        <end position="99"/>
    </location>
</feature>
<keyword evidence="4" id="KW-0547">Nucleotide-binding</keyword>
<feature type="region of interest" description="Disordered" evidence="8">
    <location>
        <begin position="112"/>
        <end position="133"/>
    </location>
</feature>
<keyword evidence="7" id="KW-0175">Coiled coil</keyword>
<feature type="region of interest" description="Disordered" evidence="8">
    <location>
        <begin position="145"/>
        <end position="174"/>
    </location>
</feature>
<dbReference type="Pfam" id="PF13191">
    <property type="entry name" value="AAA_16"/>
    <property type="match status" value="1"/>
</dbReference>
<keyword evidence="5" id="KW-0067">ATP-binding</keyword>
<protein>
    <recommendedName>
        <fullName evidence="14">Orc1-like AAA ATPase domain-containing protein</fullName>
    </recommendedName>
</protein>
<evidence type="ECO:0000313" key="13">
    <source>
        <dbReference type="Proteomes" id="UP001274830"/>
    </source>
</evidence>
<dbReference type="Pfam" id="PF21639">
    <property type="entry name" value="ORC5_lid"/>
    <property type="match status" value="1"/>
</dbReference>
<organism evidence="12 13">
    <name type="scientific">Recurvomyces mirabilis</name>
    <dbReference type="NCBI Taxonomy" id="574656"/>
    <lineage>
        <taxon>Eukaryota</taxon>
        <taxon>Fungi</taxon>
        <taxon>Dikarya</taxon>
        <taxon>Ascomycota</taxon>
        <taxon>Pezizomycotina</taxon>
        <taxon>Dothideomycetes</taxon>
        <taxon>Dothideomycetidae</taxon>
        <taxon>Mycosphaerellales</taxon>
        <taxon>Teratosphaeriaceae</taxon>
        <taxon>Recurvomyces</taxon>
    </lineage>
</organism>
<dbReference type="Proteomes" id="UP001274830">
    <property type="component" value="Unassembled WGS sequence"/>
</dbReference>
<feature type="domain" description="Origin recognition complex subunit 5 C-terminal" evidence="10">
    <location>
        <begin position="561"/>
        <end position="704"/>
    </location>
</feature>
<evidence type="ECO:0000256" key="8">
    <source>
        <dbReference type="SAM" id="MobiDB-lite"/>
    </source>
</evidence>
<dbReference type="PANTHER" id="PTHR12705">
    <property type="entry name" value="ORIGIN RECOGNITION COMPLEX SUBUNIT 5"/>
    <property type="match status" value="1"/>
</dbReference>
<accession>A0AAE0TP14</accession>
<feature type="coiled-coil region" evidence="7">
    <location>
        <begin position="206"/>
        <end position="240"/>
    </location>
</feature>
<evidence type="ECO:0000256" key="3">
    <source>
        <dbReference type="ARBA" id="ARBA00022705"/>
    </source>
</evidence>
<keyword evidence="3" id="KW-0235">DNA replication</keyword>
<feature type="compositionally biased region" description="Polar residues" evidence="8">
    <location>
        <begin position="112"/>
        <end position="126"/>
    </location>
</feature>
<dbReference type="GO" id="GO:0006270">
    <property type="term" value="P:DNA replication initiation"/>
    <property type="evidence" value="ECO:0007669"/>
    <property type="project" value="TreeGrafter"/>
</dbReference>
<dbReference type="SUPFAM" id="SSF52540">
    <property type="entry name" value="P-loop containing nucleoside triphosphate hydrolases"/>
    <property type="match status" value="1"/>
</dbReference>
<dbReference type="GO" id="GO:0005664">
    <property type="term" value="C:nuclear origin of replication recognition complex"/>
    <property type="evidence" value="ECO:0007669"/>
    <property type="project" value="TreeGrafter"/>
</dbReference>
<comment type="subcellular location">
    <subcellularLocation>
        <location evidence="1">Nucleus</location>
    </subcellularLocation>
</comment>
<dbReference type="Pfam" id="PF14630">
    <property type="entry name" value="ORC5_C"/>
    <property type="match status" value="1"/>
</dbReference>
<dbReference type="EMBL" id="JAUTXT010000047">
    <property type="protein sequence ID" value="KAK3671113.1"/>
    <property type="molecule type" value="Genomic_DNA"/>
</dbReference>
<dbReference type="Gene3D" id="3.40.50.300">
    <property type="entry name" value="P-loop containing nucleotide triphosphate hydrolases"/>
    <property type="match status" value="1"/>
</dbReference>
<proteinExistence type="inferred from homology"/>
<dbReference type="InterPro" id="IPR048866">
    <property type="entry name" value="ORC5_lid"/>
</dbReference>
<dbReference type="AlphaFoldDB" id="A0AAE0TP14"/>
<evidence type="ECO:0000256" key="6">
    <source>
        <dbReference type="ARBA" id="ARBA00023242"/>
    </source>
</evidence>
<feature type="domain" description="ORC5 lid" evidence="11">
    <location>
        <begin position="477"/>
        <end position="536"/>
    </location>
</feature>
<name>A0AAE0TP14_9PEZI</name>
<evidence type="ECO:0000256" key="1">
    <source>
        <dbReference type="ARBA" id="ARBA00004123"/>
    </source>
</evidence>
<comment type="caution">
    <text evidence="12">The sequence shown here is derived from an EMBL/GenBank/DDBJ whole genome shotgun (WGS) entry which is preliminary data.</text>
</comment>
<dbReference type="PANTHER" id="PTHR12705:SF0">
    <property type="entry name" value="ORIGIN RECOGNITION COMPLEX SUBUNIT 5"/>
    <property type="match status" value="1"/>
</dbReference>
<gene>
    <name evidence="12" type="ORF">LTR78_009074</name>
</gene>
<evidence type="ECO:0008006" key="14">
    <source>
        <dbReference type="Google" id="ProtNLM"/>
    </source>
</evidence>
<evidence type="ECO:0000256" key="2">
    <source>
        <dbReference type="ARBA" id="ARBA00006269"/>
    </source>
</evidence>
<dbReference type="InterPro" id="IPR041664">
    <property type="entry name" value="AAA_16"/>
</dbReference>
<comment type="similarity">
    <text evidence="2">Belongs to the ORC5 family.</text>
</comment>
<evidence type="ECO:0000259" key="10">
    <source>
        <dbReference type="Pfam" id="PF14630"/>
    </source>
</evidence>
<feature type="domain" description="Orc1-like AAA ATPase" evidence="9">
    <location>
        <begin position="275"/>
        <end position="410"/>
    </location>
</feature>
<evidence type="ECO:0000256" key="4">
    <source>
        <dbReference type="ARBA" id="ARBA00022741"/>
    </source>
</evidence>
<sequence>MDLKADIARQALLATPGDAQKHHARSDQSAAVLKAQNLPVNTAPRQEELDQLCGELSIYLDVSPRSARTSDPTKAYKPGQPQTTSEGSREGQRVASPTSQPCTIAEYLENENSAQTPKSASQTVPEQSHYLKHSDKRRTEYFIKSEQQDTPQNPAKTAHQEAPSLRDDEQPHGVASRTLVHTAHEQHTNQLHELTHLHKLFMAQQRDALQRNLAVSAAQLDGLQTQLAVAKQAHAELDDEFLAIQKDVAGLDRGCITVMGLEQLPDELMLTIFEQWPCREQQLKQLSALCAVGPSTLVIHGPHATGKSGITRAFLEKSKYCYAVIQCRECVTGRHLLERTIAAVQSAVHDKNSTYQGRCENLSALAAHLQRLLAGRKRFILVFDGVDRQREAPPTLLPALARLGELIPGLTTILIVRHPAPRFLHQTGVPHISLSSYTRAQSLRILAQEPLEIFLEPPPDDLDYDDETHEEDKKWLWPRFCDAVWASLAQNAARDLLSFREVCHKLWRPFVAPIIKGDFGTRDFSRLLVSQRRLFQDESVLLDTIITPTKSASTKKGSPELPYYAKWLLIAAYLASFNPAKLDALYFMKSTERKRRKKGGGTAKPSNRPGQVRKIPRHLLGASTFTLDRSLSILHAILPHDLRSTIDVYTQVATLTSLRLLVRGGGIGGSDPLEPGGKWRTGLAVTWEYVQALARSVDFGLLDYIAE</sequence>
<reference evidence="12" key="1">
    <citation type="submission" date="2023-07" db="EMBL/GenBank/DDBJ databases">
        <title>Black Yeasts Isolated from many extreme environments.</title>
        <authorList>
            <person name="Coleine C."/>
            <person name="Stajich J.E."/>
            <person name="Selbmann L."/>
        </authorList>
    </citation>
    <scope>NUCLEOTIDE SEQUENCE</scope>
    <source>
        <strain evidence="12">CCFEE 5485</strain>
    </source>
</reference>